<evidence type="ECO:0000313" key="2">
    <source>
        <dbReference type="EMBL" id="KAK6642441.1"/>
    </source>
</evidence>
<accession>A0AAN8PNJ7</accession>
<reference evidence="2 3" key="1">
    <citation type="submission" date="2023-10" db="EMBL/GenBank/DDBJ databases">
        <title>Genomes of two closely related lineages of the louse Polyplax serrata with different host specificities.</title>
        <authorList>
            <person name="Martinu J."/>
            <person name="Tarabai H."/>
            <person name="Stefka J."/>
            <person name="Hypsa V."/>
        </authorList>
    </citation>
    <scope>NUCLEOTIDE SEQUENCE [LARGE SCALE GENOMIC DNA]</scope>
    <source>
        <strain evidence="2">HR10_N</strain>
    </source>
</reference>
<evidence type="ECO:0000313" key="3">
    <source>
        <dbReference type="Proteomes" id="UP001372834"/>
    </source>
</evidence>
<dbReference type="EMBL" id="JAWJWE010000002">
    <property type="protein sequence ID" value="KAK6642441.1"/>
    <property type="molecule type" value="Genomic_DNA"/>
</dbReference>
<protein>
    <submittedName>
        <fullName evidence="2">Uncharacterized protein</fullName>
    </submittedName>
</protein>
<evidence type="ECO:0000256" key="1">
    <source>
        <dbReference type="SAM" id="MobiDB-lite"/>
    </source>
</evidence>
<feature type="region of interest" description="Disordered" evidence="1">
    <location>
        <begin position="1"/>
        <end position="66"/>
    </location>
</feature>
<organism evidence="2 3">
    <name type="scientific">Polyplax serrata</name>
    <name type="common">Common mouse louse</name>
    <dbReference type="NCBI Taxonomy" id="468196"/>
    <lineage>
        <taxon>Eukaryota</taxon>
        <taxon>Metazoa</taxon>
        <taxon>Ecdysozoa</taxon>
        <taxon>Arthropoda</taxon>
        <taxon>Hexapoda</taxon>
        <taxon>Insecta</taxon>
        <taxon>Pterygota</taxon>
        <taxon>Neoptera</taxon>
        <taxon>Paraneoptera</taxon>
        <taxon>Psocodea</taxon>
        <taxon>Troctomorpha</taxon>
        <taxon>Phthiraptera</taxon>
        <taxon>Anoplura</taxon>
        <taxon>Polyplacidae</taxon>
        <taxon>Polyplax</taxon>
    </lineage>
</organism>
<comment type="caution">
    <text evidence="2">The sequence shown here is derived from an EMBL/GenBank/DDBJ whole genome shotgun (WGS) entry which is preliminary data.</text>
</comment>
<dbReference type="AlphaFoldDB" id="A0AAN8PNJ7"/>
<proteinExistence type="predicted"/>
<feature type="compositionally biased region" description="Basic and acidic residues" evidence="1">
    <location>
        <begin position="9"/>
        <end position="58"/>
    </location>
</feature>
<name>A0AAN8PNJ7_POLSC</name>
<dbReference type="Proteomes" id="UP001372834">
    <property type="component" value="Unassembled WGS sequence"/>
</dbReference>
<gene>
    <name evidence="2" type="ORF">RUM43_003943</name>
</gene>
<sequence>MANSQKNTGTEKLKTIKKERRGGWRVEKTDKDGSLEWHKEKEKKQRKKAEGALDRSQPKETAFWVA</sequence>